<dbReference type="PRINTS" id="PR00082">
    <property type="entry name" value="GLFDHDRGNASE"/>
</dbReference>
<dbReference type="InterPro" id="IPR014362">
    <property type="entry name" value="Glu_DH"/>
</dbReference>
<comment type="similarity">
    <text evidence="1 3 7">Belongs to the Glu/Leu/Phe/Val dehydrogenases family.</text>
</comment>
<dbReference type="FunFam" id="3.40.50.10860:FF:000003">
    <property type="entry name" value="Glutamate dehydrogenase"/>
    <property type="match status" value="1"/>
</dbReference>
<keyword evidence="5" id="KW-0520">NAD</keyword>
<feature type="binding site" evidence="5">
    <location>
        <position position="229"/>
    </location>
    <ligand>
        <name>NAD(+)</name>
        <dbReference type="ChEBI" id="CHEBI:57540"/>
    </ligand>
</feature>
<name>A0A2K1P828_9BACT</name>
<proteinExistence type="inferred from homology"/>
<dbReference type="InterPro" id="IPR006095">
    <property type="entry name" value="Glu/Leu/Phe/Val/Trp_DH"/>
</dbReference>
<dbReference type="Gene3D" id="3.40.50.10860">
    <property type="entry name" value="Leucine Dehydrogenase, chain A, domain 1"/>
    <property type="match status" value="1"/>
</dbReference>
<protein>
    <recommendedName>
        <fullName evidence="3">Glutamate dehydrogenase</fullName>
    </recommendedName>
</protein>
<dbReference type="CDD" id="cd01076">
    <property type="entry name" value="NAD_bind_1_Glu_DH"/>
    <property type="match status" value="1"/>
</dbReference>
<dbReference type="SUPFAM" id="SSF53223">
    <property type="entry name" value="Aminoacid dehydrogenase-like, N-terminal domain"/>
    <property type="match status" value="1"/>
</dbReference>
<feature type="binding site" evidence="5">
    <location>
        <position position="96"/>
    </location>
    <ligand>
        <name>substrate</name>
    </ligand>
</feature>
<keyword evidence="5" id="KW-0547">Nucleotide-binding</keyword>
<organism evidence="9 10">
    <name type="scientific">Petrotoga miotherma DSM 10691</name>
    <dbReference type="NCBI Taxonomy" id="1434326"/>
    <lineage>
        <taxon>Bacteria</taxon>
        <taxon>Thermotogati</taxon>
        <taxon>Thermotogota</taxon>
        <taxon>Thermotogae</taxon>
        <taxon>Petrotogales</taxon>
        <taxon>Petrotogaceae</taxon>
        <taxon>Petrotoga</taxon>
    </lineage>
</organism>
<evidence type="ECO:0000256" key="1">
    <source>
        <dbReference type="ARBA" id="ARBA00006382"/>
    </source>
</evidence>
<dbReference type="Gene3D" id="3.40.50.720">
    <property type="entry name" value="NAD(P)-binding Rossmann-like Domain"/>
    <property type="match status" value="1"/>
</dbReference>
<dbReference type="RefSeq" id="WP_103079276.1">
    <property type="nucleotide sequence ID" value="NZ_AZRM01000045.1"/>
</dbReference>
<dbReference type="GO" id="GO:0000166">
    <property type="term" value="F:nucleotide binding"/>
    <property type="evidence" value="ECO:0007669"/>
    <property type="project" value="UniProtKB-KW"/>
</dbReference>
<dbReference type="InterPro" id="IPR033922">
    <property type="entry name" value="NAD_bind_Glu_DH"/>
</dbReference>
<dbReference type="AlphaFoldDB" id="A0A2K1P828"/>
<feature type="binding site" evidence="5">
    <location>
        <position position="364"/>
    </location>
    <ligand>
        <name>substrate</name>
    </ligand>
</feature>
<dbReference type="SMART" id="SM00839">
    <property type="entry name" value="ELFV_dehydrog"/>
    <property type="match status" value="1"/>
</dbReference>
<dbReference type="Pfam" id="PF00208">
    <property type="entry name" value="ELFV_dehydrog"/>
    <property type="match status" value="1"/>
</dbReference>
<dbReference type="PROSITE" id="PS00074">
    <property type="entry name" value="GLFV_DEHYDROGENASE"/>
    <property type="match status" value="1"/>
</dbReference>
<evidence type="ECO:0000259" key="8">
    <source>
        <dbReference type="SMART" id="SM00839"/>
    </source>
</evidence>
<feature type="active site" description="Proton donor" evidence="4">
    <location>
        <position position="108"/>
    </location>
</feature>
<dbReference type="EMBL" id="AZRM01000045">
    <property type="protein sequence ID" value="PNR98931.1"/>
    <property type="molecule type" value="Genomic_DNA"/>
</dbReference>
<dbReference type="Pfam" id="PF02812">
    <property type="entry name" value="ELFV_dehydrog_N"/>
    <property type="match status" value="1"/>
</dbReference>
<evidence type="ECO:0000313" key="9">
    <source>
        <dbReference type="EMBL" id="PNR98931.1"/>
    </source>
</evidence>
<gene>
    <name evidence="9" type="ORF">X928_08430</name>
</gene>
<dbReference type="InterPro" id="IPR036291">
    <property type="entry name" value="NAD(P)-bd_dom_sf"/>
</dbReference>
<dbReference type="InterPro" id="IPR006097">
    <property type="entry name" value="Glu/Leu/Phe/Val/Trp_DH_dimer"/>
</dbReference>
<evidence type="ECO:0000256" key="3">
    <source>
        <dbReference type="PIRNR" id="PIRNR000185"/>
    </source>
</evidence>
<reference evidence="9 10" key="1">
    <citation type="submission" date="2013-12" db="EMBL/GenBank/DDBJ databases">
        <title>Comparative genomics of Petrotoga isolates.</title>
        <authorList>
            <person name="Nesbo C.L."/>
            <person name="Charchuk R."/>
            <person name="Chow K."/>
        </authorList>
    </citation>
    <scope>NUCLEOTIDE SEQUENCE [LARGE SCALE GENOMIC DNA]</scope>
    <source>
        <strain evidence="9 10">DSM 10691</strain>
    </source>
</reference>
<evidence type="ECO:0000256" key="7">
    <source>
        <dbReference type="RuleBase" id="RU004417"/>
    </source>
</evidence>
<evidence type="ECO:0000256" key="5">
    <source>
        <dbReference type="PIRSR" id="PIRSR000185-2"/>
    </source>
</evidence>
<dbReference type="InterPro" id="IPR046346">
    <property type="entry name" value="Aminoacid_DH-like_N_sf"/>
</dbReference>
<dbReference type="GO" id="GO:0006538">
    <property type="term" value="P:L-glutamate catabolic process"/>
    <property type="evidence" value="ECO:0007669"/>
    <property type="project" value="TreeGrafter"/>
</dbReference>
<sequence length="431" mass="48399">MEETKKVSLYDNAVKQFDRAARIMELDRNLREVLIKPKRELTVNFPVCMDDGSIKVFTGYRVQHNVSRGPAKGGIRYHPDVTLDEVKALAFWMTWKSAVVDIPYGGAKGGVTVDPFKLSDSELEKLSRRFFSEIQIIIGEEKDIPAPDVNTDGQIMSWWMDTYSMNVGHTTLGIVTGKPLEIGGSEGRTEATGRGVNICIEEAVKYLTDKGKLNKKDEAITVAIQGFGNVGSYLALTLTEETKYRLVAISDYSGGFYKESGFTAEEIRRLMDRTRNRKALLLDVNEEGYKEITNEELLKLDVDVFAPCAMENAINENNADDIRAKLIVEGANGPLTPEADDILLSKNVFIVPDFLANAGGVTVSYFEWVQGLQWNFWELEDIRKALHKKMKNAFCDVAQTMDKYEVDMRTAAYVRAIERVANATKLRGIYP</sequence>
<dbReference type="InterPro" id="IPR033524">
    <property type="entry name" value="Glu/Leu/Phe/Val_DH_AS"/>
</dbReference>
<evidence type="ECO:0000256" key="4">
    <source>
        <dbReference type="PIRSR" id="PIRSR000185-1"/>
    </source>
</evidence>
<feature type="binding site" evidence="5">
    <location>
        <position position="192"/>
    </location>
    <ligand>
        <name>NAD(+)</name>
        <dbReference type="ChEBI" id="CHEBI:57540"/>
    </ligand>
</feature>
<dbReference type="Proteomes" id="UP000236199">
    <property type="component" value="Unassembled WGS sequence"/>
</dbReference>
<feature type="site" description="Important for catalysis" evidence="6">
    <location>
        <position position="148"/>
    </location>
</feature>
<keyword evidence="10" id="KW-1185">Reference proteome</keyword>
<dbReference type="InterPro" id="IPR006096">
    <property type="entry name" value="Glu/Leu/Phe/Val/Trp_DH_C"/>
</dbReference>
<dbReference type="PANTHER" id="PTHR11606">
    <property type="entry name" value="GLUTAMATE DEHYDROGENASE"/>
    <property type="match status" value="1"/>
</dbReference>
<comment type="caution">
    <text evidence="9">The sequence shown here is derived from an EMBL/GenBank/DDBJ whole genome shotgun (WGS) entry which is preliminary data.</text>
</comment>
<evidence type="ECO:0000313" key="10">
    <source>
        <dbReference type="Proteomes" id="UP000236199"/>
    </source>
</evidence>
<evidence type="ECO:0000256" key="2">
    <source>
        <dbReference type="ARBA" id="ARBA00023002"/>
    </source>
</evidence>
<dbReference type="GO" id="GO:0004352">
    <property type="term" value="F:glutamate dehydrogenase (NAD+) activity"/>
    <property type="evidence" value="ECO:0007669"/>
    <property type="project" value="TreeGrafter"/>
</dbReference>
<accession>A0A2K1P828</accession>
<feature type="domain" description="Glutamate/phenylalanine/leucine/valine/L-tryptophan dehydrogenase C-terminal" evidence="8">
    <location>
        <begin position="185"/>
        <end position="428"/>
    </location>
</feature>
<evidence type="ECO:0000256" key="6">
    <source>
        <dbReference type="PIRSR" id="PIRSR000185-3"/>
    </source>
</evidence>
<dbReference type="PIRSF" id="PIRSF000185">
    <property type="entry name" value="Glu_DH"/>
    <property type="match status" value="1"/>
</dbReference>
<dbReference type="PANTHER" id="PTHR11606:SF13">
    <property type="entry name" value="GLUTAMATE DEHYDROGENASE 1, MITOCHONDRIAL"/>
    <property type="match status" value="1"/>
</dbReference>
<dbReference type="SUPFAM" id="SSF51735">
    <property type="entry name" value="NAD(P)-binding Rossmann-fold domains"/>
    <property type="match status" value="1"/>
</dbReference>
<dbReference type="OrthoDB" id="9803297at2"/>
<keyword evidence="2 3" id="KW-0560">Oxidoreductase</keyword>
<feature type="binding site" evidence="5">
    <location>
        <position position="72"/>
    </location>
    <ligand>
        <name>substrate</name>
    </ligand>
</feature>